<dbReference type="SUPFAM" id="SSF46894">
    <property type="entry name" value="C-terminal effector domain of the bipartite response regulators"/>
    <property type="match status" value="1"/>
</dbReference>
<gene>
    <name evidence="2" type="ORF">GPL20_22440</name>
</gene>
<dbReference type="Proteomes" id="UP000449969">
    <property type="component" value="Unassembled WGS sequence"/>
</dbReference>
<dbReference type="GO" id="GO:0006355">
    <property type="term" value="P:regulation of DNA-templated transcription"/>
    <property type="evidence" value="ECO:0007669"/>
    <property type="project" value="InterPro"/>
</dbReference>
<organism evidence="2 3">
    <name type="scientific">Bradyrhizobium cajani</name>
    <dbReference type="NCBI Taxonomy" id="1928661"/>
    <lineage>
        <taxon>Bacteria</taxon>
        <taxon>Pseudomonadati</taxon>
        <taxon>Pseudomonadota</taxon>
        <taxon>Alphaproteobacteria</taxon>
        <taxon>Hyphomicrobiales</taxon>
        <taxon>Nitrobacteraceae</taxon>
        <taxon>Bradyrhizobium</taxon>
    </lineage>
</organism>
<name>A0A844T9J2_9BRAD</name>
<dbReference type="EMBL" id="WQNE01000019">
    <property type="protein sequence ID" value="MVT75768.1"/>
    <property type="molecule type" value="Genomic_DNA"/>
</dbReference>
<feature type="region of interest" description="Disordered" evidence="1">
    <location>
        <begin position="396"/>
        <end position="420"/>
    </location>
</feature>
<reference evidence="2 3" key="1">
    <citation type="submission" date="2019-12" db="EMBL/GenBank/DDBJ databases">
        <title>Draft genome sequences Bradyrhizobium cajani AMBPC1010, Bradyrhizobium pachyrhizi AMBPC1040 and Bradyrhizobium yuanmingense ALSPC3051, three plant growth promoting strains isolated from nodules of Cajanus cajan L. in Dominican Republic.</title>
        <authorList>
            <person name="Flores-Felix J.D."/>
            <person name="Araujo J."/>
            <person name="Diaz-Alcantara C."/>
            <person name="Gonzalez-Andres F."/>
            <person name="Velazquez E."/>
        </authorList>
    </citation>
    <scope>NUCLEOTIDE SEQUENCE [LARGE SCALE GENOMIC DNA]</scope>
    <source>
        <strain evidence="2 3">1010</strain>
    </source>
</reference>
<accession>A0A844T9J2</accession>
<keyword evidence="3" id="KW-1185">Reference proteome</keyword>
<evidence type="ECO:0000256" key="1">
    <source>
        <dbReference type="SAM" id="MobiDB-lite"/>
    </source>
</evidence>
<dbReference type="InterPro" id="IPR036388">
    <property type="entry name" value="WH-like_DNA-bd_sf"/>
</dbReference>
<proteinExistence type="predicted"/>
<evidence type="ECO:0000313" key="2">
    <source>
        <dbReference type="EMBL" id="MVT75768.1"/>
    </source>
</evidence>
<dbReference type="AlphaFoldDB" id="A0A844T9J2"/>
<dbReference type="Gene3D" id="1.10.10.10">
    <property type="entry name" value="Winged helix-like DNA-binding domain superfamily/Winged helix DNA-binding domain"/>
    <property type="match status" value="1"/>
</dbReference>
<evidence type="ECO:0000313" key="3">
    <source>
        <dbReference type="Proteomes" id="UP000449969"/>
    </source>
</evidence>
<dbReference type="InterPro" id="IPR016032">
    <property type="entry name" value="Sig_transdc_resp-reg_C-effctor"/>
</dbReference>
<protein>
    <submittedName>
        <fullName evidence="2">Helix-turn-helix transcriptional regulator</fullName>
    </submittedName>
</protein>
<feature type="region of interest" description="Disordered" evidence="1">
    <location>
        <begin position="23"/>
        <end position="56"/>
    </location>
</feature>
<comment type="caution">
    <text evidence="2">The sequence shown here is derived from an EMBL/GenBank/DDBJ whole genome shotgun (WGS) entry which is preliminary data.</text>
</comment>
<dbReference type="GO" id="GO:0003677">
    <property type="term" value="F:DNA binding"/>
    <property type="evidence" value="ECO:0007669"/>
    <property type="project" value="InterPro"/>
</dbReference>
<feature type="compositionally biased region" description="Basic and acidic residues" evidence="1">
    <location>
        <begin position="27"/>
        <end position="38"/>
    </location>
</feature>
<sequence length="420" mass="45867">MKRWDGGGPTTEVTVHECSKALPSAQDELRSDCVERASKQGSDGRGPSGPCPEPRPQQTAMEYFANAMAELLGCRNCYVAMISSSGLDEVRIGDVPADPSCTTMVERIARKGTVEDVASLEPINSRTSFVRKLIGAEPPIKGHSVIGRFASGERTTVVFVAGWRPTALAEAEIPGLAHTVRPIWRAAHSLARQAPGHVDAQLWLEELTFPAIVADQGLHVYEVNRGGRVLLAKRELLRVDGGRLAGACSSVTESLRRAIRRVLGESGTRGLFNTTVPLSMDRQQFAFAKIGAVPTHDELGRALIVVPQFDDVHGAHCIASAFGLNWAEERIVARILQFQCPRDIGAELRLTEATVRTYTKRIMLKLGINRQSEFFLLYHLTQSPFGAGRRENLVSRPASADPLNEDRPMSLRTAGKRSSD</sequence>